<keyword evidence="2" id="KW-1185">Reference proteome</keyword>
<dbReference type="OrthoDB" id="886260at2"/>
<accession>A0A5R8WVL0</accession>
<dbReference type="Proteomes" id="UP000305517">
    <property type="component" value="Unassembled WGS sequence"/>
</dbReference>
<dbReference type="AlphaFoldDB" id="A0A5R8WVL0"/>
<proteinExistence type="predicted"/>
<sequence length="72" mass="8393">MQFLQKRCVTNPNPMNDALTKNCTSEAQLEKIRRGQELRFRWRDDWPVMEQAILKAGREAIARNTETAASEK</sequence>
<evidence type="ECO:0000313" key="1">
    <source>
        <dbReference type="EMBL" id="TLM96509.1"/>
    </source>
</evidence>
<dbReference type="RefSeq" id="WP_133256886.1">
    <property type="nucleotide sequence ID" value="NZ_VAJM01000001.1"/>
</dbReference>
<evidence type="ECO:0000313" key="2">
    <source>
        <dbReference type="Proteomes" id="UP000305517"/>
    </source>
</evidence>
<protein>
    <submittedName>
        <fullName evidence="1">Uncharacterized protein</fullName>
    </submittedName>
</protein>
<reference evidence="1 2" key="1">
    <citation type="submission" date="2019-05" db="EMBL/GenBank/DDBJ databases">
        <title>Hymenobacter edaphi sp. nov., isolated from abandoned arsenic-contaminated farmland soil.</title>
        <authorList>
            <person name="Nie L."/>
        </authorList>
    </citation>
    <scope>NUCLEOTIDE SEQUENCE [LARGE SCALE GENOMIC DNA]</scope>
    <source>
        <strain evidence="1 2">1-3-3-8</strain>
    </source>
</reference>
<gene>
    <name evidence="1" type="ORF">FDY95_00485</name>
</gene>
<name>A0A5R8WVL0_9BACT</name>
<comment type="caution">
    <text evidence="1">The sequence shown here is derived from an EMBL/GenBank/DDBJ whole genome shotgun (WGS) entry which is preliminary data.</text>
</comment>
<dbReference type="EMBL" id="VAJM01000001">
    <property type="protein sequence ID" value="TLM96509.1"/>
    <property type="molecule type" value="Genomic_DNA"/>
</dbReference>
<organism evidence="1 2">
    <name type="scientific">Hymenobacter jeollabukensis</name>
    <dbReference type="NCBI Taxonomy" id="2025313"/>
    <lineage>
        <taxon>Bacteria</taxon>
        <taxon>Pseudomonadati</taxon>
        <taxon>Bacteroidota</taxon>
        <taxon>Cytophagia</taxon>
        <taxon>Cytophagales</taxon>
        <taxon>Hymenobacteraceae</taxon>
        <taxon>Hymenobacter</taxon>
    </lineage>
</organism>